<dbReference type="Proteomes" id="UP001516400">
    <property type="component" value="Unassembled WGS sequence"/>
</dbReference>
<organism evidence="1 2">
    <name type="scientific">Cryptolaemus montrouzieri</name>
    <dbReference type="NCBI Taxonomy" id="559131"/>
    <lineage>
        <taxon>Eukaryota</taxon>
        <taxon>Metazoa</taxon>
        <taxon>Ecdysozoa</taxon>
        <taxon>Arthropoda</taxon>
        <taxon>Hexapoda</taxon>
        <taxon>Insecta</taxon>
        <taxon>Pterygota</taxon>
        <taxon>Neoptera</taxon>
        <taxon>Endopterygota</taxon>
        <taxon>Coleoptera</taxon>
        <taxon>Polyphaga</taxon>
        <taxon>Cucujiformia</taxon>
        <taxon>Coccinelloidea</taxon>
        <taxon>Coccinellidae</taxon>
        <taxon>Scymninae</taxon>
        <taxon>Scymnini</taxon>
        <taxon>Cryptolaemus</taxon>
    </lineage>
</organism>
<evidence type="ECO:0008006" key="3">
    <source>
        <dbReference type="Google" id="ProtNLM"/>
    </source>
</evidence>
<proteinExistence type="predicted"/>
<dbReference type="AlphaFoldDB" id="A0ABD2NCW7"/>
<sequence length="374" mass="42862">MFCLFATNLWLRNEQVLLKYVPFCRVNIIVILFVLTSSEARKYCHGEYSIIKNSNDTALWVDYHYSDSPVVFSNPSCLNAKGESVKRICHNGSWIPEATPLCDRVTNNDHCPESFYEYRTFCIAKFDEHMIGNSTLKSKIPTTKNNTKLRTCDKFKSNTIAYTLSESFQLKVENSSRLEKYCNGTSYVVVPFDHRFHLCPENCVPSDLTSEKCFCKVTEAKHNKLARVRDILQKKLLSQLAGSDICRIDSNSPSELCNCYPVITHNFYGYTLNTTNCSIIETKALKNDEIDSPSLSLSFNERKRKLILLIESPKGLSTSKYATVKCYTNAGTDRIRNIRIREIKSRNRHSSKDFLVYDLSLENTLENIGVKHSH</sequence>
<reference evidence="1 2" key="1">
    <citation type="journal article" date="2021" name="BMC Biol.">
        <title>Horizontally acquired antibacterial genes associated with adaptive radiation of ladybird beetles.</title>
        <authorList>
            <person name="Li H.S."/>
            <person name="Tang X.F."/>
            <person name="Huang Y.H."/>
            <person name="Xu Z.Y."/>
            <person name="Chen M.L."/>
            <person name="Du X.Y."/>
            <person name="Qiu B.Y."/>
            <person name="Chen P.T."/>
            <person name="Zhang W."/>
            <person name="Slipinski A."/>
            <person name="Escalona H.E."/>
            <person name="Waterhouse R.M."/>
            <person name="Zwick A."/>
            <person name="Pang H."/>
        </authorList>
    </citation>
    <scope>NUCLEOTIDE SEQUENCE [LARGE SCALE GENOMIC DNA]</scope>
    <source>
        <strain evidence="1">SYSU2018</strain>
    </source>
</reference>
<gene>
    <name evidence="1" type="ORF">HHI36_011975</name>
</gene>
<accession>A0ABD2NCW7</accession>
<comment type="caution">
    <text evidence="1">The sequence shown here is derived from an EMBL/GenBank/DDBJ whole genome shotgun (WGS) entry which is preliminary data.</text>
</comment>
<name>A0ABD2NCW7_9CUCU</name>
<evidence type="ECO:0000313" key="2">
    <source>
        <dbReference type="Proteomes" id="UP001516400"/>
    </source>
</evidence>
<evidence type="ECO:0000313" key="1">
    <source>
        <dbReference type="EMBL" id="KAL3276603.1"/>
    </source>
</evidence>
<dbReference type="EMBL" id="JABFTP020000103">
    <property type="protein sequence ID" value="KAL3276603.1"/>
    <property type="molecule type" value="Genomic_DNA"/>
</dbReference>
<protein>
    <recommendedName>
        <fullName evidence="3">Sushi domain-containing protein</fullName>
    </recommendedName>
</protein>
<keyword evidence="2" id="KW-1185">Reference proteome</keyword>